<dbReference type="Proteomes" id="UP000326950">
    <property type="component" value="Unassembled WGS sequence"/>
</dbReference>
<keyword evidence="3" id="KW-1185">Reference proteome</keyword>
<dbReference type="OrthoDB" id="4464084at2759"/>
<gene>
    <name evidence="2" type="ORF">BDV40DRAFT_283490</name>
</gene>
<sequence length="190" mass="20951">MTRVMVPTSLAHPNPTTAPQEDQTSYLLTQTAVQPLKKHPSVNGFFPIISSLDSFMIISRDRNCGITSSGTEPLDESTTQSQMDVNLSRRPTEAPLLDQIMKRIAKEKQPLLTFLNGDRLEDVFADYPLDNSGLGIPAAVQGTVNDFDTSSAYTFKRGNFLPSIRSAAPQRRIGNFGMMFPIQDINNTEG</sequence>
<evidence type="ECO:0000256" key="1">
    <source>
        <dbReference type="SAM" id="MobiDB-lite"/>
    </source>
</evidence>
<reference evidence="2 3" key="1">
    <citation type="submission" date="2019-04" db="EMBL/GenBank/DDBJ databases">
        <title>Friends and foes A comparative genomics study of 23 Aspergillus species from section Flavi.</title>
        <authorList>
            <consortium name="DOE Joint Genome Institute"/>
            <person name="Kjaerbolling I."/>
            <person name="Vesth T."/>
            <person name="Frisvad J.C."/>
            <person name="Nybo J.L."/>
            <person name="Theobald S."/>
            <person name="Kildgaard S."/>
            <person name="Isbrandt T."/>
            <person name="Kuo A."/>
            <person name="Sato A."/>
            <person name="Lyhne E.K."/>
            <person name="Kogle M.E."/>
            <person name="Wiebenga A."/>
            <person name="Kun R.S."/>
            <person name="Lubbers R.J."/>
            <person name="Makela M.R."/>
            <person name="Barry K."/>
            <person name="Chovatia M."/>
            <person name="Clum A."/>
            <person name="Daum C."/>
            <person name="Haridas S."/>
            <person name="He G."/>
            <person name="LaButti K."/>
            <person name="Lipzen A."/>
            <person name="Mondo S."/>
            <person name="Riley R."/>
            <person name="Salamov A."/>
            <person name="Simmons B.A."/>
            <person name="Magnuson J.K."/>
            <person name="Henrissat B."/>
            <person name="Mortensen U.H."/>
            <person name="Larsen T.O."/>
            <person name="Devries R.P."/>
            <person name="Grigoriev I.V."/>
            <person name="Machida M."/>
            <person name="Baker S.E."/>
            <person name="Andersen M.R."/>
        </authorList>
    </citation>
    <scope>NUCLEOTIDE SEQUENCE [LARGE SCALE GENOMIC DNA]</scope>
    <source>
        <strain evidence="2 3">CBS 117626</strain>
    </source>
</reference>
<dbReference type="EMBL" id="ML738835">
    <property type="protein sequence ID" value="KAE8155545.1"/>
    <property type="molecule type" value="Genomic_DNA"/>
</dbReference>
<evidence type="ECO:0000313" key="3">
    <source>
        <dbReference type="Proteomes" id="UP000326950"/>
    </source>
</evidence>
<dbReference type="AlphaFoldDB" id="A0A5N6UAB7"/>
<name>A0A5N6UAB7_ASPTM</name>
<feature type="region of interest" description="Disordered" evidence="1">
    <location>
        <begin position="1"/>
        <end position="22"/>
    </location>
</feature>
<proteinExistence type="predicted"/>
<accession>A0A5N6UAB7</accession>
<protein>
    <submittedName>
        <fullName evidence="2">Uncharacterized protein</fullName>
    </submittedName>
</protein>
<organism evidence="2 3">
    <name type="scientific">Aspergillus tamarii</name>
    <dbReference type="NCBI Taxonomy" id="41984"/>
    <lineage>
        <taxon>Eukaryota</taxon>
        <taxon>Fungi</taxon>
        <taxon>Dikarya</taxon>
        <taxon>Ascomycota</taxon>
        <taxon>Pezizomycotina</taxon>
        <taxon>Eurotiomycetes</taxon>
        <taxon>Eurotiomycetidae</taxon>
        <taxon>Eurotiales</taxon>
        <taxon>Aspergillaceae</taxon>
        <taxon>Aspergillus</taxon>
        <taxon>Aspergillus subgen. Circumdati</taxon>
    </lineage>
</organism>
<evidence type="ECO:0000313" key="2">
    <source>
        <dbReference type="EMBL" id="KAE8155545.1"/>
    </source>
</evidence>